<dbReference type="HAMAP" id="MF_00235">
    <property type="entry name" value="Adenylate_kinase_Adk"/>
    <property type="match status" value="1"/>
</dbReference>
<evidence type="ECO:0000256" key="5">
    <source>
        <dbReference type="ARBA" id="ARBA00023128"/>
    </source>
</evidence>
<feature type="binding site" evidence="7">
    <location>
        <position position="261"/>
    </location>
    <ligand>
        <name>AMP</name>
        <dbReference type="ChEBI" id="CHEBI:456215"/>
    </ligand>
</feature>
<dbReference type="CDD" id="cd01428">
    <property type="entry name" value="ADK"/>
    <property type="match status" value="1"/>
</dbReference>
<feature type="domain" description="Adenylate kinase active site lid" evidence="8">
    <location>
        <begin position="228"/>
        <end position="263"/>
    </location>
</feature>
<dbReference type="GO" id="GO:0005759">
    <property type="term" value="C:mitochondrial matrix"/>
    <property type="evidence" value="ECO:0007669"/>
    <property type="project" value="UniProtKB-SubCell"/>
</dbReference>
<keyword evidence="5 7" id="KW-0496">Mitochondrion</keyword>
<comment type="function">
    <text evidence="7">Involved in maintaining the homeostasis of cellular nucleotides by catalyzing the interconversion of nucleoside phosphates. Has GTP:AMP phosphotransferase and ITP:AMP phosphotransferase activities.</text>
</comment>
<dbReference type="InterPro" id="IPR027417">
    <property type="entry name" value="P-loop_NTPase"/>
</dbReference>
<dbReference type="PANTHER" id="PTHR23359">
    <property type="entry name" value="NUCLEOTIDE KINASE"/>
    <property type="match status" value="1"/>
</dbReference>
<feature type="binding site" evidence="7">
    <location>
        <position position="143"/>
    </location>
    <ligand>
        <name>AMP</name>
        <dbReference type="ChEBI" id="CHEBI:456215"/>
    </ligand>
</feature>
<evidence type="ECO:0000259" key="8">
    <source>
        <dbReference type="Pfam" id="PF05191"/>
    </source>
</evidence>
<feature type="region of interest" description="LID" evidence="7">
    <location>
        <begin position="227"/>
        <end position="264"/>
    </location>
</feature>
<comment type="caution">
    <text evidence="7">Lacks conserved residue(s) required for the propagation of feature annotation.</text>
</comment>
<dbReference type="InterPro" id="IPR036193">
    <property type="entry name" value="ADK_active_lid_dom_sf"/>
</dbReference>
<dbReference type="InterPro" id="IPR028586">
    <property type="entry name" value="AK3/Ak4_mitochondrial"/>
</dbReference>
<dbReference type="InterPro" id="IPR006259">
    <property type="entry name" value="Adenyl_kin_sub"/>
</dbReference>
<evidence type="ECO:0000313" key="10">
    <source>
        <dbReference type="Proteomes" id="UP000655588"/>
    </source>
</evidence>
<feature type="binding site" evidence="7">
    <location>
        <begin position="191"/>
        <end position="194"/>
    </location>
    <ligand>
        <name>AMP</name>
        <dbReference type="ChEBI" id="CHEBI:456215"/>
    </ligand>
</feature>
<dbReference type="InterPro" id="IPR033690">
    <property type="entry name" value="Adenylat_kinase_CS"/>
</dbReference>
<feature type="binding site" evidence="7">
    <location>
        <position position="228"/>
    </location>
    <ligand>
        <name>GTP</name>
        <dbReference type="ChEBI" id="CHEBI:37565"/>
    </ligand>
</feature>
<name>A0A833SD02_9HYME</name>
<keyword evidence="3 7" id="KW-0547">Nucleotide-binding</keyword>
<proteinExistence type="inferred from homology"/>
<dbReference type="FunFam" id="3.40.50.300:FF:000106">
    <property type="entry name" value="Adenylate kinase mitochondrial"/>
    <property type="match status" value="1"/>
</dbReference>
<evidence type="ECO:0000256" key="2">
    <source>
        <dbReference type="ARBA" id="ARBA00022679"/>
    </source>
</evidence>
<keyword evidence="4 7" id="KW-0418">Kinase</keyword>
<dbReference type="Gene3D" id="3.40.50.300">
    <property type="entry name" value="P-loop containing nucleotide triphosphate hydrolases"/>
    <property type="match status" value="1"/>
</dbReference>
<sequence length="319" mass="36409">MLSDIWVLSVNKECYGVHNIAEKKEAVLTIYCTLRRLYGFKRNIEIIIYLYVHMLIVQGSQQPNQKRLDPFIHWLISYLTIRQLVAIVPHSDDLMVALSTWCFKAAAFRAVILGAPASGKGTMSARIVEHFKMTHISSGDKLRLHMKSNTELGKAVSNYVLSGKFVPDDIMISMIKKEIESVADQNWLLDGFPRTLIQAEKLQKMHSVNLVLYLDVPVKVILDRVQNRWVHLPSGRVYNVGFNSPKVPGKDDVTGEPLSKRDDDKVEIVKERLERYSNATKPILEFYSDLGLLNTFRGNTTNELWPNVKETLTKYLSCS</sequence>
<evidence type="ECO:0000256" key="7">
    <source>
        <dbReference type="HAMAP-Rule" id="MF_03169"/>
    </source>
</evidence>
<dbReference type="GO" id="GO:0004017">
    <property type="term" value="F:AMP kinase activity"/>
    <property type="evidence" value="ECO:0007669"/>
    <property type="project" value="InterPro"/>
</dbReference>
<comment type="similarity">
    <text evidence="7">Belongs to the adenylate kinase family. AK3 subfamily.</text>
</comment>
<reference evidence="9" key="1">
    <citation type="submission" date="2019-11" db="EMBL/GenBank/DDBJ databases">
        <title>The nuclear and mitochondrial genomes of Frieseomelitta varia - a highly eusocial stingless bee (Meliponini) with a permanently sterile worker caste.</title>
        <authorList>
            <person name="Freitas F.C.P."/>
            <person name="Lourenco A.P."/>
            <person name="Nunes F.M.F."/>
            <person name="Paschoal A.R."/>
            <person name="Abreu F.C.P."/>
            <person name="Barbin F.O."/>
            <person name="Bataglia L."/>
            <person name="Cardoso-Junior C.A.M."/>
            <person name="Cervoni M.S."/>
            <person name="Silva S.R."/>
            <person name="Dalarmi F."/>
            <person name="Del Lama M.A."/>
            <person name="Depintor T.S."/>
            <person name="Ferreira K.M."/>
            <person name="Goria P.S."/>
            <person name="Jaskot M.C."/>
            <person name="Lago D.C."/>
            <person name="Luna-Lucena D."/>
            <person name="Moda L.M."/>
            <person name="Nascimento L."/>
            <person name="Pedrino M."/>
            <person name="Rabico F.O."/>
            <person name="Sanches F.C."/>
            <person name="Santos D.E."/>
            <person name="Santos C.G."/>
            <person name="Vieira J."/>
            <person name="Lopes T.F."/>
            <person name="Barchuk A.R."/>
            <person name="Hartfelder K."/>
            <person name="Simoes Z.L.P."/>
            <person name="Bitondi M.M.G."/>
            <person name="Pinheiro D.G."/>
        </authorList>
    </citation>
    <scope>NUCLEOTIDE SEQUENCE</scope>
    <source>
        <strain evidence="9">USP_RPSP 00005682</strain>
        <tissue evidence="9">Whole individual</tissue>
    </source>
</reference>
<comment type="caution">
    <text evidence="9">The sequence shown here is derived from an EMBL/GenBank/DDBJ whole genome shotgun (WGS) entry which is preliminary data.</text>
</comment>
<dbReference type="GO" id="GO:0046041">
    <property type="term" value="P:ITP metabolic process"/>
    <property type="evidence" value="ECO:0007669"/>
    <property type="project" value="UniProtKB-UniRule"/>
</dbReference>
<dbReference type="NCBIfam" id="TIGR01351">
    <property type="entry name" value="adk"/>
    <property type="match status" value="1"/>
</dbReference>
<comment type="domain">
    <text evidence="7">Consists of three domains, a large central CORE domain and two small peripheral domains, NMPbind and LID, which undergo movements during catalysis. The LID domain closes over the site of phosphoryl transfer upon GTP binding. Assembling and dissambling the active center during each catalytic cycle provides an effective means to prevent GTP hydrolysis.</text>
</comment>
<dbReference type="GO" id="GO:0006172">
    <property type="term" value="P:ADP biosynthetic process"/>
    <property type="evidence" value="ECO:0007669"/>
    <property type="project" value="UniProtKB-UniRule"/>
</dbReference>
<keyword evidence="6 7" id="KW-0342">GTP-binding</keyword>
<dbReference type="Pfam" id="PF00406">
    <property type="entry name" value="ADK"/>
    <property type="match status" value="1"/>
</dbReference>
<protein>
    <recommendedName>
        <fullName evidence="7">GTP:AMP phosphotransferase, mitochondrial</fullName>
        <ecNumber evidence="7">2.7.4.10</ecNumber>
    </recommendedName>
    <alternativeName>
        <fullName evidence="7">Adenylate kinase 3</fullName>
        <shortName evidence="7">AK 3</shortName>
    </alternativeName>
</protein>
<feature type="binding site" evidence="7">
    <location>
        <position position="301"/>
    </location>
    <ligand>
        <name>GTP</name>
        <dbReference type="ChEBI" id="CHEBI:37565"/>
    </ligand>
</feature>
<dbReference type="InterPro" id="IPR000850">
    <property type="entry name" value="Adenylat/UMP-CMP_kin"/>
</dbReference>
<comment type="catalytic activity">
    <reaction evidence="7">
        <text>a ribonucleoside 5'-triphosphate + AMP = a ribonucleoside 5'-diphosphate + ADP</text>
        <dbReference type="Rhea" id="RHEA:13749"/>
        <dbReference type="ChEBI" id="CHEBI:57930"/>
        <dbReference type="ChEBI" id="CHEBI:61557"/>
        <dbReference type="ChEBI" id="CHEBI:456215"/>
        <dbReference type="ChEBI" id="CHEBI:456216"/>
        <dbReference type="EC" id="2.7.4.10"/>
    </reaction>
</comment>
<comment type="subcellular location">
    <subcellularLocation>
        <location evidence="1 7">Mitochondrion matrix</location>
    </subcellularLocation>
</comment>
<keyword evidence="2 7" id="KW-0808">Transferase</keyword>
<dbReference type="PROSITE" id="PS00113">
    <property type="entry name" value="ADENYLATE_KINASE"/>
    <property type="match status" value="1"/>
</dbReference>
<dbReference type="EC" id="2.7.4.10" evidence="7"/>
<accession>A0A833SD02</accession>
<dbReference type="PRINTS" id="PR00094">
    <property type="entry name" value="ADENYLTKNASE"/>
</dbReference>
<evidence type="ECO:0000256" key="3">
    <source>
        <dbReference type="ARBA" id="ARBA00022741"/>
    </source>
</evidence>
<dbReference type="SUPFAM" id="SSF57774">
    <property type="entry name" value="Microbial and mitochondrial ADK, insert 'zinc finger' domain"/>
    <property type="match status" value="1"/>
</dbReference>
<keyword evidence="10" id="KW-1185">Reference proteome</keyword>
<feature type="region of interest" description="NMPbind" evidence="7">
    <location>
        <begin position="137"/>
        <end position="166"/>
    </location>
</feature>
<dbReference type="GO" id="GO:0005525">
    <property type="term" value="F:GTP binding"/>
    <property type="evidence" value="ECO:0007669"/>
    <property type="project" value="UniProtKB-KW"/>
</dbReference>
<feature type="binding site" evidence="7">
    <location>
        <position position="198"/>
    </location>
    <ligand>
        <name>AMP</name>
        <dbReference type="ChEBI" id="CHEBI:456215"/>
    </ligand>
</feature>
<evidence type="ECO:0000256" key="4">
    <source>
        <dbReference type="ARBA" id="ARBA00022777"/>
    </source>
</evidence>
<dbReference type="InterPro" id="IPR007862">
    <property type="entry name" value="Adenylate_kinase_lid-dom"/>
</dbReference>
<evidence type="ECO:0000256" key="1">
    <source>
        <dbReference type="ARBA" id="ARBA00004305"/>
    </source>
</evidence>
<dbReference type="GO" id="GO:0005524">
    <property type="term" value="F:ATP binding"/>
    <property type="evidence" value="ECO:0007669"/>
    <property type="project" value="InterPro"/>
</dbReference>
<gene>
    <name evidence="7" type="primary">Adk3</name>
    <name evidence="9" type="ORF">E2986_08406</name>
</gene>
<evidence type="ECO:0000256" key="6">
    <source>
        <dbReference type="ARBA" id="ARBA00023134"/>
    </source>
</evidence>
<dbReference type="AlphaFoldDB" id="A0A833SD02"/>
<dbReference type="GO" id="GO:0046039">
    <property type="term" value="P:GTP metabolic process"/>
    <property type="evidence" value="ECO:0007669"/>
    <property type="project" value="UniProtKB-UniRule"/>
</dbReference>
<evidence type="ECO:0000313" key="9">
    <source>
        <dbReference type="EMBL" id="KAF3429651.1"/>
    </source>
</evidence>
<feature type="binding site" evidence="7">
    <location>
        <begin position="237"/>
        <end position="238"/>
    </location>
    <ligand>
        <name>GTP</name>
        <dbReference type="ChEBI" id="CHEBI:37565"/>
    </ligand>
</feature>
<feature type="binding site" evidence="7">
    <location>
        <position position="272"/>
    </location>
    <ligand>
        <name>AMP</name>
        <dbReference type="ChEBI" id="CHEBI:456215"/>
    </ligand>
</feature>
<dbReference type="Pfam" id="PF05191">
    <property type="entry name" value="ADK_lid"/>
    <property type="match status" value="1"/>
</dbReference>
<dbReference type="GO" id="GO:0046899">
    <property type="term" value="F:nucleoside triphosphate adenylate kinase activity"/>
    <property type="evidence" value="ECO:0007669"/>
    <property type="project" value="UniProtKB-UniRule"/>
</dbReference>
<organism evidence="9 10">
    <name type="scientific">Frieseomelitta varia</name>
    <dbReference type="NCBI Taxonomy" id="561572"/>
    <lineage>
        <taxon>Eukaryota</taxon>
        <taxon>Metazoa</taxon>
        <taxon>Ecdysozoa</taxon>
        <taxon>Arthropoda</taxon>
        <taxon>Hexapoda</taxon>
        <taxon>Insecta</taxon>
        <taxon>Pterygota</taxon>
        <taxon>Neoptera</taxon>
        <taxon>Endopterygota</taxon>
        <taxon>Hymenoptera</taxon>
        <taxon>Apocrita</taxon>
        <taxon>Aculeata</taxon>
        <taxon>Apoidea</taxon>
        <taxon>Anthophila</taxon>
        <taxon>Apidae</taxon>
        <taxon>Frieseomelitta</taxon>
    </lineage>
</organism>
<dbReference type="EMBL" id="WNWW01000152">
    <property type="protein sequence ID" value="KAF3429651.1"/>
    <property type="molecule type" value="Genomic_DNA"/>
</dbReference>
<dbReference type="GO" id="GO:0046033">
    <property type="term" value="P:AMP metabolic process"/>
    <property type="evidence" value="ECO:0007669"/>
    <property type="project" value="UniProtKB-UniRule"/>
</dbReference>
<dbReference type="SUPFAM" id="SSF52540">
    <property type="entry name" value="P-loop containing nucleoside triphosphate hydrolases"/>
    <property type="match status" value="1"/>
</dbReference>
<comment type="subunit">
    <text evidence="7">Monomer.</text>
</comment>
<dbReference type="Proteomes" id="UP000655588">
    <property type="component" value="Unassembled WGS sequence"/>
</dbReference>
<dbReference type="HAMAP" id="MF_03169">
    <property type="entry name" value="Adenylate_kinase_AK3"/>
    <property type="match status" value="1"/>
</dbReference>
<feature type="binding site" evidence="7">
    <location>
        <position position="138"/>
    </location>
    <ligand>
        <name>AMP</name>
        <dbReference type="ChEBI" id="CHEBI:456215"/>
    </ligand>
</feature>